<reference evidence="2 3" key="1">
    <citation type="submission" date="2023-01" db="EMBL/GenBank/DDBJ databases">
        <authorList>
            <person name="Whitehead M."/>
        </authorList>
    </citation>
    <scope>NUCLEOTIDE SEQUENCE [LARGE SCALE GENOMIC DNA]</scope>
</reference>
<dbReference type="PROSITE" id="PS50878">
    <property type="entry name" value="RT_POL"/>
    <property type="match status" value="1"/>
</dbReference>
<dbReference type="PANTHER" id="PTHR36688">
    <property type="entry name" value="ENDO/EXONUCLEASE/PHOSPHATASE DOMAIN-CONTAINING PROTEIN"/>
    <property type="match status" value="1"/>
</dbReference>
<dbReference type="InterPro" id="IPR005135">
    <property type="entry name" value="Endo/exonuclease/phosphatase"/>
</dbReference>
<dbReference type="Proteomes" id="UP001160148">
    <property type="component" value="Unassembled WGS sequence"/>
</dbReference>
<dbReference type="InterPro" id="IPR052560">
    <property type="entry name" value="RdDP_mobile_element"/>
</dbReference>
<name>A0AAV0XXN2_9HEMI</name>
<keyword evidence="3" id="KW-1185">Reference proteome</keyword>
<feature type="domain" description="Reverse transcriptase" evidence="1">
    <location>
        <begin position="422"/>
        <end position="692"/>
    </location>
</feature>
<accession>A0AAV0XXN2</accession>
<dbReference type="Pfam" id="PF00078">
    <property type="entry name" value="RVT_1"/>
    <property type="match status" value="1"/>
</dbReference>
<dbReference type="EMBL" id="CARXXK010001092">
    <property type="protein sequence ID" value="CAI6373330.1"/>
    <property type="molecule type" value="Genomic_DNA"/>
</dbReference>
<protein>
    <recommendedName>
        <fullName evidence="1">Reverse transcriptase domain-containing protein</fullName>
    </recommendedName>
</protein>
<dbReference type="PANTHER" id="PTHR36688:SF2">
    <property type="entry name" value="ENDONUCLEASE_EXONUCLEASE_PHOSPHATASE DOMAIN-CONTAINING PROTEIN"/>
    <property type="match status" value="1"/>
</dbReference>
<dbReference type="SUPFAM" id="SSF56219">
    <property type="entry name" value="DNase I-like"/>
    <property type="match status" value="1"/>
</dbReference>
<comment type="caution">
    <text evidence="2">The sequence shown here is derived from an EMBL/GenBank/DDBJ whole genome shotgun (WGS) entry which is preliminary data.</text>
</comment>
<gene>
    <name evidence="2" type="ORF">MEUPH1_LOCUS27097</name>
</gene>
<dbReference type="GO" id="GO:0071897">
    <property type="term" value="P:DNA biosynthetic process"/>
    <property type="evidence" value="ECO:0007669"/>
    <property type="project" value="UniProtKB-ARBA"/>
</dbReference>
<dbReference type="Gene3D" id="3.60.10.10">
    <property type="entry name" value="Endonuclease/exonuclease/phosphatase"/>
    <property type="match status" value="1"/>
</dbReference>
<sequence>MVNGAAYAFENCRQAGTGDNAGAVIVVLDPNLRVIEIADLSSQHIVVIKISRGSGNDAITVVSAYFKYNTPTHNFIIKLRSILDRESRAVIGVDVNGHSPLWHCDSTNDRGSQTVELIEDFDLTVVNRESPLRTYEREGMGSSNIDVTFATPRIANLVQGWWVKDVTDSDHNVLTFAVDLRANREPREVAHRYNTKRADWAKFVTCLCDQRAEIDRSNIHSHARTIVNVIQSAVTDSMPRVSVAGRRAGKQPWWTADLTTAKKALDRMRRLGLHRTNRPTYNLARNAYVGQIRTAKLEAWRCFAGDINANTWGKAFSWAKNGSRSKKIPSTMVRPDGAMTETIDETAEVLLGSFFPRERHKRDLTKSGPLESYDGEINAERVRAAIWRMSPRKAPGADGVTAGMLRKTWPVLGDEIVHLFRSCIIEATFPQSWKCAKLVVLKKQGKKDTTNPKSYRPISLLPSMAKALETLIIQDLENETDLNSYNQQHGFVPGRSTITAIKSLYDWVKGSNGRHVFGVFLDITGAFDNVGWCPLLSRLDALGASLRTTRLIQNYLGNRSASLEIEGKRYTRTIERGCPQGSQLGPTLWKVAMTDISNIRLEGTANIVLYADDIALTVAAARPHTAHSRIEKYLDSLKAWAKAYELEFSPAKSQIISLKGGLKPGYTVGFGSGENDPRIVAEATAKYLGVILDPRESYWDHVSSLKNKSEDMYKRLRRMTSANWGMGRATAKVIYEAVFLPRITYAAEIWAEG</sequence>
<dbReference type="GO" id="GO:0003824">
    <property type="term" value="F:catalytic activity"/>
    <property type="evidence" value="ECO:0007669"/>
    <property type="project" value="InterPro"/>
</dbReference>
<evidence type="ECO:0000259" key="1">
    <source>
        <dbReference type="PROSITE" id="PS50878"/>
    </source>
</evidence>
<evidence type="ECO:0000313" key="3">
    <source>
        <dbReference type="Proteomes" id="UP001160148"/>
    </source>
</evidence>
<dbReference type="InterPro" id="IPR043502">
    <property type="entry name" value="DNA/RNA_pol_sf"/>
</dbReference>
<dbReference type="AlphaFoldDB" id="A0AAV0XXN2"/>
<dbReference type="CDD" id="cd01650">
    <property type="entry name" value="RT_nLTR_like"/>
    <property type="match status" value="1"/>
</dbReference>
<dbReference type="InterPro" id="IPR000477">
    <property type="entry name" value="RT_dom"/>
</dbReference>
<evidence type="ECO:0000313" key="2">
    <source>
        <dbReference type="EMBL" id="CAI6373330.1"/>
    </source>
</evidence>
<dbReference type="InterPro" id="IPR036691">
    <property type="entry name" value="Endo/exonu/phosph_ase_sf"/>
</dbReference>
<dbReference type="Pfam" id="PF14529">
    <property type="entry name" value="Exo_endo_phos_2"/>
    <property type="match status" value="1"/>
</dbReference>
<organism evidence="2 3">
    <name type="scientific">Macrosiphum euphorbiae</name>
    <name type="common">potato aphid</name>
    <dbReference type="NCBI Taxonomy" id="13131"/>
    <lineage>
        <taxon>Eukaryota</taxon>
        <taxon>Metazoa</taxon>
        <taxon>Ecdysozoa</taxon>
        <taxon>Arthropoda</taxon>
        <taxon>Hexapoda</taxon>
        <taxon>Insecta</taxon>
        <taxon>Pterygota</taxon>
        <taxon>Neoptera</taxon>
        <taxon>Paraneoptera</taxon>
        <taxon>Hemiptera</taxon>
        <taxon>Sternorrhyncha</taxon>
        <taxon>Aphidomorpha</taxon>
        <taxon>Aphidoidea</taxon>
        <taxon>Aphididae</taxon>
        <taxon>Macrosiphini</taxon>
        <taxon>Macrosiphum</taxon>
    </lineage>
</organism>
<dbReference type="SUPFAM" id="SSF56672">
    <property type="entry name" value="DNA/RNA polymerases"/>
    <property type="match status" value="1"/>
</dbReference>
<proteinExistence type="predicted"/>